<protein>
    <submittedName>
        <fullName evidence="1">Uncharacterized protein</fullName>
    </submittedName>
</protein>
<evidence type="ECO:0000313" key="2">
    <source>
        <dbReference type="Proteomes" id="UP000255201"/>
    </source>
</evidence>
<dbReference type="AlphaFoldDB" id="A0A376JTJ6"/>
<organism evidence="1 2">
    <name type="scientific">Escherichia coli</name>
    <dbReference type="NCBI Taxonomy" id="562"/>
    <lineage>
        <taxon>Bacteria</taxon>
        <taxon>Pseudomonadati</taxon>
        <taxon>Pseudomonadota</taxon>
        <taxon>Gammaproteobacteria</taxon>
        <taxon>Enterobacterales</taxon>
        <taxon>Enterobacteriaceae</taxon>
        <taxon>Escherichia</taxon>
    </lineage>
</organism>
<sequence length="104" mass="12237">MLAAWVNTGGGWRKINLFKIQSDNIRRVSLQAFISHEIAWYLGKYAKARPLCQAKRYAPSGVKSAVRYPLQNAMVLLSIWSCFVKRERDNENYYRSFFYDQAFF</sequence>
<reference evidence="1 2" key="1">
    <citation type="submission" date="2018-06" db="EMBL/GenBank/DDBJ databases">
        <authorList>
            <consortium name="Pathogen Informatics"/>
            <person name="Doyle S."/>
        </authorList>
    </citation>
    <scope>NUCLEOTIDE SEQUENCE [LARGE SCALE GENOMIC DNA]</scope>
    <source>
        <strain evidence="1 2">NCTC10764</strain>
    </source>
</reference>
<dbReference type="EMBL" id="UFZL01000002">
    <property type="protein sequence ID" value="STE72915.1"/>
    <property type="molecule type" value="Genomic_DNA"/>
</dbReference>
<dbReference type="Proteomes" id="UP000255201">
    <property type="component" value="Unassembled WGS sequence"/>
</dbReference>
<name>A0A376JTJ6_ECOLX</name>
<evidence type="ECO:0000313" key="1">
    <source>
        <dbReference type="EMBL" id="STE72915.1"/>
    </source>
</evidence>
<accession>A0A376JTJ6</accession>
<proteinExistence type="predicted"/>
<gene>
    <name evidence="1" type="ORF">NCTC10764_03646</name>
</gene>